<evidence type="ECO:0000313" key="2">
    <source>
        <dbReference type="EMBL" id="MDC2889549.1"/>
    </source>
</evidence>
<evidence type="ECO:0000256" key="1">
    <source>
        <dbReference type="SAM" id="SignalP"/>
    </source>
</evidence>
<dbReference type="EMBL" id="JAQOMS010000002">
    <property type="protein sequence ID" value="MDC2889549.1"/>
    <property type="molecule type" value="Genomic_DNA"/>
</dbReference>
<protein>
    <recommendedName>
        <fullName evidence="4">TonB-dependent receptor</fullName>
    </recommendedName>
</protein>
<dbReference type="PANTHER" id="PTHR40980">
    <property type="entry name" value="PLUG DOMAIN-CONTAINING PROTEIN"/>
    <property type="match status" value="1"/>
</dbReference>
<accession>A0ABT5FES9</accession>
<name>A0ABT5FES9_9GAMM</name>
<organism evidence="2 3">
    <name type="scientific">Psychrosphaera algicola</name>
    <dbReference type="NCBI Taxonomy" id="3023714"/>
    <lineage>
        <taxon>Bacteria</taxon>
        <taxon>Pseudomonadati</taxon>
        <taxon>Pseudomonadota</taxon>
        <taxon>Gammaproteobacteria</taxon>
        <taxon>Alteromonadales</taxon>
        <taxon>Pseudoalteromonadaceae</taxon>
        <taxon>Psychrosphaera</taxon>
    </lineage>
</organism>
<evidence type="ECO:0008006" key="4">
    <source>
        <dbReference type="Google" id="ProtNLM"/>
    </source>
</evidence>
<reference evidence="2 3" key="1">
    <citation type="submission" date="2023-01" db="EMBL/GenBank/DDBJ databases">
        <title>Psychrosphaera sp. nov., isolated from marine algae.</title>
        <authorList>
            <person name="Bayburt H."/>
            <person name="Choi B.J."/>
            <person name="Kim J.M."/>
            <person name="Choi D.G."/>
            <person name="Jeon C.O."/>
        </authorList>
    </citation>
    <scope>NUCLEOTIDE SEQUENCE [LARGE SCALE GENOMIC DNA]</scope>
    <source>
        <strain evidence="2 3">G1-22</strain>
    </source>
</reference>
<evidence type="ECO:0000313" key="3">
    <source>
        <dbReference type="Proteomes" id="UP001528411"/>
    </source>
</evidence>
<comment type="caution">
    <text evidence="2">The sequence shown here is derived from an EMBL/GenBank/DDBJ whole genome shotgun (WGS) entry which is preliminary data.</text>
</comment>
<feature type="signal peptide" evidence="1">
    <location>
        <begin position="1"/>
        <end position="23"/>
    </location>
</feature>
<gene>
    <name evidence="2" type="ORF">PN838_13155</name>
</gene>
<dbReference type="Proteomes" id="UP001528411">
    <property type="component" value="Unassembled WGS sequence"/>
</dbReference>
<sequence length="90" mass="9697">MKNSRLKLSALALAIASSLTATAVTAAEADEQVKADDDVEVIQIRGIRASTKKNLNQKRFAMAIVDTITPEDIGKFPDKNVADTLSRILV</sequence>
<proteinExistence type="predicted"/>
<keyword evidence="1" id="KW-0732">Signal</keyword>
<dbReference type="RefSeq" id="WP_272180965.1">
    <property type="nucleotide sequence ID" value="NZ_JAQOMS010000002.1"/>
</dbReference>
<feature type="chain" id="PRO_5047019769" description="TonB-dependent receptor" evidence="1">
    <location>
        <begin position="24"/>
        <end position="90"/>
    </location>
</feature>
<dbReference type="PANTHER" id="PTHR40980:SF3">
    <property type="entry name" value="TONB-DEPENDENT RECEPTOR-LIKE BETA-BARREL DOMAIN-CONTAINING PROTEIN"/>
    <property type="match status" value="1"/>
</dbReference>
<keyword evidence="3" id="KW-1185">Reference proteome</keyword>